<feature type="transmembrane region" description="Helical" evidence="7">
    <location>
        <begin position="80"/>
        <end position="101"/>
    </location>
</feature>
<comment type="subcellular location">
    <subcellularLocation>
        <location evidence="1 7">Cell membrane</location>
        <topology evidence="1 7">Multi-pass membrane protein</topology>
    </subcellularLocation>
</comment>
<feature type="transmembrane region" description="Helical" evidence="7">
    <location>
        <begin position="214"/>
        <end position="230"/>
    </location>
</feature>
<dbReference type="PANTHER" id="PTHR30193:SF37">
    <property type="entry name" value="INNER MEMBRANE ABC TRANSPORTER PERMEASE PROTEIN YCJO"/>
    <property type="match status" value="1"/>
</dbReference>
<feature type="transmembrane region" description="Helical" evidence="7">
    <location>
        <begin position="237"/>
        <end position="257"/>
    </location>
</feature>
<protein>
    <submittedName>
        <fullName evidence="9">Sugar ABC transporter permease</fullName>
    </submittedName>
</protein>
<feature type="transmembrane region" description="Helical" evidence="7">
    <location>
        <begin position="263"/>
        <end position="286"/>
    </location>
</feature>
<dbReference type="InterPro" id="IPR000515">
    <property type="entry name" value="MetI-like"/>
</dbReference>
<keyword evidence="5 7" id="KW-1133">Transmembrane helix</keyword>
<dbReference type="GO" id="GO:0055085">
    <property type="term" value="P:transmembrane transport"/>
    <property type="evidence" value="ECO:0007669"/>
    <property type="project" value="InterPro"/>
</dbReference>
<keyword evidence="4 7" id="KW-0812">Transmembrane</keyword>
<evidence type="ECO:0000313" key="10">
    <source>
        <dbReference type="Proteomes" id="UP000318093"/>
    </source>
</evidence>
<evidence type="ECO:0000313" key="9">
    <source>
        <dbReference type="EMBL" id="TMI79800.1"/>
    </source>
</evidence>
<gene>
    <name evidence="9" type="ORF">E6H03_09560</name>
</gene>
<keyword evidence="3" id="KW-1003">Cell membrane</keyword>
<dbReference type="Proteomes" id="UP000318093">
    <property type="component" value="Unassembled WGS sequence"/>
</dbReference>
<dbReference type="GO" id="GO:0005886">
    <property type="term" value="C:plasma membrane"/>
    <property type="evidence" value="ECO:0007669"/>
    <property type="project" value="UniProtKB-SubCell"/>
</dbReference>
<name>A0A537J8H7_9BACT</name>
<feature type="domain" description="ABC transmembrane type-1" evidence="8">
    <location>
        <begin position="76"/>
        <end position="287"/>
    </location>
</feature>
<reference evidence="9 10" key="1">
    <citation type="journal article" date="2019" name="Nat. Microbiol.">
        <title>Mediterranean grassland soil C-N compound turnover is dependent on rainfall and depth, and is mediated by genomically divergent microorganisms.</title>
        <authorList>
            <person name="Diamond S."/>
            <person name="Andeer P.F."/>
            <person name="Li Z."/>
            <person name="Crits-Christoph A."/>
            <person name="Burstein D."/>
            <person name="Anantharaman K."/>
            <person name="Lane K.R."/>
            <person name="Thomas B.C."/>
            <person name="Pan C."/>
            <person name="Northen T.R."/>
            <person name="Banfield J.F."/>
        </authorList>
    </citation>
    <scope>NUCLEOTIDE SEQUENCE [LARGE SCALE GENOMIC DNA]</scope>
    <source>
        <strain evidence="9">NP_6</strain>
    </source>
</reference>
<feature type="transmembrane region" description="Helical" evidence="7">
    <location>
        <begin position="113"/>
        <end position="133"/>
    </location>
</feature>
<evidence type="ECO:0000256" key="1">
    <source>
        <dbReference type="ARBA" id="ARBA00004651"/>
    </source>
</evidence>
<evidence type="ECO:0000256" key="7">
    <source>
        <dbReference type="RuleBase" id="RU363032"/>
    </source>
</evidence>
<dbReference type="AlphaFoldDB" id="A0A537J8H7"/>
<dbReference type="PANTHER" id="PTHR30193">
    <property type="entry name" value="ABC TRANSPORTER PERMEASE PROTEIN"/>
    <property type="match status" value="1"/>
</dbReference>
<evidence type="ECO:0000256" key="6">
    <source>
        <dbReference type="ARBA" id="ARBA00023136"/>
    </source>
</evidence>
<keyword evidence="2 7" id="KW-0813">Transport</keyword>
<dbReference type="CDD" id="cd06261">
    <property type="entry name" value="TM_PBP2"/>
    <property type="match status" value="1"/>
</dbReference>
<comment type="similarity">
    <text evidence="7">Belongs to the binding-protein-dependent transport system permease family.</text>
</comment>
<dbReference type="InterPro" id="IPR051393">
    <property type="entry name" value="ABC_transporter_permease"/>
</dbReference>
<dbReference type="Gene3D" id="1.10.3720.10">
    <property type="entry name" value="MetI-like"/>
    <property type="match status" value="1"/>
</dbReference>
<organism evidence="9 10">
    <name type="scientific">Candidatus Segetimicrobium genomatis</name>
    <dbReference type="NCBI Taxonomy" id="2569760"/>
    <lineage>
        <taxon>Bacteria</taxon>
        <taxon>Bacillati</taxon>
        <taxon>Candidatus Sysuimicrobiota</taxon>
        <taxon>Candidatus Sysuimicrobiia</taxon>
        <taxon>Candidatus Sysuimicrobiales</taxon>
        <taxon>Candidatus Segetimicrobiaceae</taxon>
        <taxon>Candidatus Segetimicrobium</taxon>
    </lineage>
</organism>
<evidence type="ECO:0000256" key="5">
    <source>
        <dbReference type="ARBA" id="ARBA00022989"/>
    </source>
</evidence>
<evidence type="ECO:0000256" key="3">
    <source>
        <dbReference type="ARBA" id="ARBA00022475"/>
    </source>
</evidence>
<comment type="caution">
    <text evidence="9">The sequence shown here is derived from an EMBL/GenBank/DDBJ whole genome shotgun (WGS) entry which is preliminary data.</text>
</comment>
<accession>A0A537J8H7</accession>
<dbReference type="Pfam" id="PF00528">
    <property type="entry name" value="BPD_transp_1"/>
    <property type="match status" value="1"/>
</dbReference>
<keyword evidence="6 7" id="KW-0472">Membrane</keyword>
<dbReference type="InterPro" id="IPR035906">
    <property type="entry name" value="MetI-like_sf"/>
</dbReference>
<feature type="transmembrane region" description="Helical" evidence="7">
    <location>
        <begin position="20"/>
        <end position="43"/>
    </location>
</feature>
<feature type="transmembrane region" description="Helical" evidence="7">
    <location>
        <begin position="162"/>
        <end position="183"/>
    </location>
</feature>
<proteinExistence type="inferred from homology"/>
<evidence type="ECO:0000256" key="2">
    <source>
        <dbReference type="ARBA" id="ARBA00022448"/>
    </source>
</evidence>
<evidence type="ECO:0000259" key="8">
    <source>
        <dbReference type="PROSITE" id="PS50928"/>
    </source>
</evidence>
<dbReference type="SUPFAM" id="SSF161098">
    <property type="entry name" value="MetI-like"/>
    <property type="match status" value="1"/>
</dbReference>
<feature type="transmembrane region" description="Helical" evidence="7">
    <location>
        <begin position="139"/>
        <end position="155"/>
    </location>
</feature>
<dbReference type="EMBL" id="VBAN01000300">
    <property type="protein sequence ID" value="TMI79800.1"/>
    <property type="molecule type" value="Genomic_DNA"/>
</dbReference>
<dbReference type="PROSITE" id="PS50928">
    <property type="entry name" value="ABC_TM1"/>
    <property type="match status" value="1"/>
</dbReference>
<evidence type="ECO:0000256" key="4">
    <source>
        <dbReference type="ARBA" id="ARBA00022692"/>
    </source>
</evidence>
<sequence>MGRARPWLRSAEARHQAWGYLFLAPMFLLLVVFKFIPMLQAFYLSLTSYDLLSPPRFVGLRNYATLLEDPLFHQSVGVTAYYVFGTCVLIWFASLGLALIFNAPLPAKNVLRTIYFIPAIVPVVVYAIIWLFLFHPYGLLNVALHAIGLPAVQWLSDTRAVLPGFILSSLWRFAPYFMIIYLAGLQSIPLEYYEAAAIDGATGAHAFRFVTLPLLRPTILLVVVVSIILMSKVFTNVLIITGGGPAGATRVLSLFIYQTGFQYFKMGLASAASMFLLFGTMTFTLLQLRLFREDARG</sequence>